<comment type="subcellular location">
    <subcellularLocation>
        <location evidence="1">Cell membrane</location>
        <topology evidence="1">Multi-pass membrane protein</topology>
    </subcellularLocation>
</comment>
<keyword evidence="5 7" id="KW-1133">Transmembrane helix</keyword>
<evidence type="ECO:0000256" key="2">
    <source>
        <dbReference type="ARBA" id="ARBA00007362"/>
    </source>
</evidence>
<organism evidence="9 10">
    <name type="scientific">Sporolituus thermophilus DSM 23256</name>
    <dbReference type="NCBI Taxonomy" id="1123285"/>
    <lineage>
        <taxon>Bacteria</taxon>
        <taxon>Bacillati</taxon>
        <taxon>Bacillota</taxon>
        <taxon>Negativicutes</taxon>
        <taxon>Selenomonadales</taxon>
        <taxon>Sporomusaceae</taxon>
        <taxon>Sporolituus</taxon>
    </lineage>
</organism>
<evidence type="ECO:0000259" key="8">
    <source>
        <dbReference type="Pfam" id="PF00892"/>
    </source>
</evidence>
<reference evidence="10" key="1">
    <citation type="submission" date="2016-10" db="EMBL/GenBank/DDBJ databases">
        <authorList>
            <person name="Varghese N."/>
            <person name="Submissions S."/>
        </authorList>
    </citation>
    <scope>NUCLEOTIDE SEQUENCE [LARGE SCALE GENOMIC DNA]</scope>
    <source>
        <strain evidence="10">DSM 23256</strain>
    </source>
</reference>
<evidence type="ECO:0000256" key="1">
    <source>
        <dbReference type="ARBA" id="ARBA00004651"/>
    </source>
</evidence>
<dbReference type="RefSeq" id="WP_093689049.1">
    <property type="nucleotide sequence ID" value="NZ_FNBU01000007.1"/>
</dbReference>
<feature type="transmembrane region" description="Helical" evidence="7">
    <location>
        <begin position="218"/>
        <end position="236"/>
    </location>
</feature>
<evidence type="ECO:0000256" key="4">
    <source>
        <dbReference type="ARBA" id="ARBA00022692"/>
    </source>
</evidence>
<feature type="domain" description="EamA" evidence="8">
    <location>
        <begin position="18"/>
        <end position="147"/>
    </location>
</feature>
<dbReference type="SUPFAM" id="SSF103481">
    <property type="entry name" value="Multidrug resistance efflux transporter EmrE"/>
    <property type="match status" value="2"/>
</dbReference>
<feature type="transmembrane region" description="Helical" evidence="7">
    <location>
        <begin position="102"/>
        <end position="124"/>
    </location>
</feature>
<evidence type="ECO:0000313" key="10">
    <source>
        <dbReference type="Proteomes" id="UP000243333"/>
    </source>
</evidence>
<evidence type="ECO:0000313" key="9">
    <source>
        <dbReference type="EMBL" id="SDF32644.1"/>
    </source>
</evidence>
<accession>A0A1G7K6N0</accession>
<keyword evidence="4 7" id="KW-0812">Transmembrane</keyword>
<evidence type="ECO:0000256" key="3">
    <source>
        <dbReference type="ARBA" id="ARBA00022475"/>
    </source>
</evidence>
<dbReference type="Gene3D" id="1.10.3730.20">
    <property type="match status" value="1"/>
</dbReference>
<dbReference type="OrthoDB" id="9804865at2"/>
<feature type="transmembrane region" description="Helical" evidence="7">
    <location>
        <begin position="273"/>
        <end position="291"/>
    </location>
</feature>
<dbReference type="PANTHER" id="PTHR42920">
    <property type="entry name" value="OS03G0707200 PROTEIN-RELATED"/>
    <property type="match status" value="1"/>
</dbReference>
<feature type="transmembrane region" description="Helical" evidence="7">
    <location>
        <begin position="154"/>
        <end position="173"/>
    </location>
</feature>
<feature type="transmembrane region" description="Helical" evidence="7">
    <location>
        <begin position="185"/>
        <end position="206"/>
    </location>
</feature>
<feature type="transmembrane region" description="Helical" evidence="7">
    <location>
        <begin position="76"/>
        <end position="96"/>
    </location>
</feature>
<dbReference type="AlphaFoldDB" id="A0A1G7K6N0"/>
<feature type="domain" description="EamA" evidence="8">
    <location>
        <begin position="157"/>
        <end position="288"/>
    </location>
</feature>
<dbReference type="Pfam" id="PF00892">
    <property type="entry name" value="EamA"/>
    <property type="match status" value="2"/>
</dbReference>
<sequence>MELETGTAAGGVSRRIVADLSLLFVTLIWGTTFVVVKNALADIGPFWFVGIRFGLAFLFLAVLYHRRLLAAWRSHARLAGLIGLVLFGGFALQTIGLEYTTAANSGFITGLSVILVPVIGRFWGQKGPGPATVAGIISAVLGLGLLTLSSDFRFNVGDVLTLLAAVAFGAHIVMVGQYAPRGDAVVLAILQIGAVAAAGLAGGFAFEPVPAVFSRKVWVALAVTAIPATAVALVVQNTMQRFTTATRTAIIFAMEPVFAGLAAYLLLGEILTVKQIIGCVLIVAGMIISELG</sequence>
<keyword evidence="3" id="KW-1003">Cell membrane</keyword>
<dbReference type="GO" id="GO:0005886">
    <property type="term" value="C:plasma membrane"/>
    <property type="evidence" value="ECO:0007669"/>
    <property type="project" value="UniProtKB-SubCell"/>
</dbReference>
<feature type="transmembrane region" description="Helical" evidence="7">
    <location>
        <begin position="20"/>
        <end position="40"/>
    </location>
</feature>
<feature type="transmembrane region" description="Helical" evidence="7">
    <location>
        <begin position="131"/>
        <end position="148"/>
    </location>
</feature>
<evidence type="ECO:0000256" key="6">
    <source>
        <dbReference type="ARBA" id="ARBA00023136"/>
    </source>
</evidence>
<dbReference type="InterPro" id="IPR037185">
    <property type="entry name" value="EmrE-like"/>
</dbReference>
<feature type="transmembrane region" description="Helical" evidence="7">
    <location>
        <begin position="46"/>
        <end position="64"/>
    </location>
</feature>
<dbReference type="PANTHER" id="PTHR42920:SF5">
    <property type="entry name" value="EAMA DOMAIN-CONTAINING PROTEIN"/>
    <property type="match status" value="1"/>
</dbReference>
<dbReference type="EMBL" id="FNBU01000007">
    <property type="protein sequence ID" value="SDF32644.1"/>
    <property type="molecule type" value="Genomic_DNA"/>
</dbReference>
<name>A0A1G7K6N0_9FIRM</name>
<comment type="similarity">
    <text evidence="2">Belongs to the EamA transporter family.</text>
</comment>
<gene>
    <name evidence="9" type="ORF">SAMN05660235_01202</name>
</gene>
<dbReference type="InterPro" id="IPR000620">
    <property type="entry name" value="EamA_dom"/>
</dbReference>
<dbReference type="Proteomes" id="UP000243333">
    <property type="component" value="Unassembled WGS sequence"/>
</dbReference>
<dbReference type="STRING" id="1123285.SAMN05660235_01202"/>
<keyword evidence="10" id="KW-1185">Reference proteome</keyword>
<protein>
    <submittedName>
        <fullName evidence="9">EamA-like transporter family protein</fullName>
    </submittedName>
</protein>
<dbReference type="InterPro" id="IPR051258">
    <property type="entry name" value="Diverse_Substrate_Transporter"/>
</dbReference>
<proteinExistence type="inferred from homology"/>
<evidence type="ECO:0000256" key="5">
    <source>
        <dbReference type="ARBA" id="ARBA00022989"/>
    </source>
</evidence>
<keyword evidence="6 7" id="KW-0472">Membrane</keyword>
<evidence type="ECO:0000256" key="7">
    <source>
        <dbReference type="SAM" id="Phobius"/>
    </source>
</evidence>